<organism evidence="1 2">
    <name type="scientific">Loigolactobacillus bifermentans DSM 20003</name>
    <dbReference type="NCBI Taxonomy" id="1423726"/>
    <lineage>
        <taxon>Bacteria</taxon>
        <taxon>Bacillati</taxon>
        <taxon>Bacillota</taxon>
        <taxon>Bacilli</taxon>
        <taxon>Lactobacillales</taxon>
        <taxon>Lactobacillaceae</taxon>
        <taxon>Loigolactobacillus</taxon>
    </lineage>
</organism>
<evidence type="ECO:0000313" key="1">
    <source>
        <dbReference type="EMBL" id="KRK39898.1"/>
    </source>
</evidence>
<comment type="caution">
    <text evidence="1">The sequence shown here is derived from an EMBL/GenBank/DDBJ whole genome shotgun (WGS) entry which is preliminary data.</text>
</comment>
<dbReference type="Proteomes" id="UP000051461">
    <property type="component" value="Unassembled WGS sequence"/>
</dbReference>
<dbReference type="EMBL" id="AZDA01000033">
    <property type="protein sequence ID" value="KRK39898.1"/>
    <property type="molecule type" value="Genomic_DNA"/>
</dbReference>
<protein>
    <submittedName>
        <fullName evidence="1">Uncharacterized protein</fullName>
    </submittedName>
</protein>
<proteinExistence type="predicted"/>
<evidence type="ECO:0000313" key="2">
    <source>
        <dbReference type="Proteomes" id="UP000051461"/>
    </source>
</evidence>
<reference evidence="1 2" key="1">
    <citation type="journal article" date="2015" name="Genome Announc.">
        <title>Expanding the biotechnology potential of lactobacilli through comparative genomics of 213 strains and associated genera.</title>
        <authorList>
            <person name="Sun Z."/>
            <person name="Harris H.M."/>
            <person name="McCann A."/>
            <person name="Guo C."/>
            <person name="Argimon S."/>
            <person name="Zhang W."/>
            <person name="Yang X."/>
            <person name="Jeffery I.B."/>
            <person name="Cooney J.C."/>
            <person name="Kagawa T.F."/>
            <person name="Liu W."/>
            <person name="Song Y."/>
            <person name="Salvetti E."/>
            <person name="Wrobel A."/>
            <person name="Rasinkangas P."/>
            <person name="Parkhill J."/>
            <person name="Rea M.C."/>
            <person name="O'Sullivan O."/>
            <person name="Ritari J."/>
            <person name="Douillard F.P."/>
            <person name="Paul Ross R."/>
            <person name="Yang R."/>
            <person name="Briner A.E."/>
            <person name="Felis G.E."/>
            <person name="de Vos W.M."/>
            <person name="Barrangou R."/>
            <person name="Klaenhammer T.R."/>
            <person name="Caufield P.W."/>
            <person name="Cui Y."/>
            <person name="Zhang H."/>
            <person name="O'Toole P.W."/>
        </authorList>
    </citation>
    <scope>NUCLEOTIDE SEQUENCE [LARGE SCALE GENOMIC DNA]</scope>
    <source>
        <strain evidence="1 2">DSM 20003</strain>
    </source>
</reference>
<accession>A0A0R1H8L2</accession>
<dbReference type="PATRIC" id="fig|1423726.3.peg.2298"/>
<name>A0A0R1H8L2_9LACO</name>
<sequence length="107" mass="12159">MFILLSQNLIFGCCPVLWGQFTPQDAWRLLSFNVYFAVAKSNSRMLSSLVGSVHPAGHMAPAKYACVSLLSQRSYFRWLSSLADENHHARNMAPPQFFNVYFTIVKI</sequence>
<dbReference type="AlphaFoldDB" id="A0A0R1H8L2"/>
<gene>
    <name evidence="1" type="ORF">FC07_GL002213</name>
</gene>
<dbReference type="STRING" id="1423726.FC07_GL002213"/>
<keyword evidence="2" id="KW-1185">Reference proteome</keyword>